<dbReference type="PANTHER" id="PTHR10622">
    <property type="entry name" value="HET DOMAIN-CONTAINING PROTEIN"/>
    <property type="match status" value="1"/>
</dbReference>
<proteinExistence type="predicted"/>
<sequence>MFSWYKRAARCYVYLADVSVTDQRASGQREDGSEAWMSAFFSSRWLTRCWTLQELLAPCAVEFFSQEGILLGTRASMKQQIHEITRISVAALSGDDLDGFGVSERFNWAEHRQATREEDGAYSLIGIFGVYMVPIYGEGKENATRRLKREISMSAQKSKRERGKAIGM</sequence>
<dbReference type="Proteomes" id="UP000654918">
    <property type="component" value="Unassembled WGS sequence"/>
</dbReference>
<protein>
    <submittedName>
        <fullName evidence="1">Vegetative incompatibility protein HET-E-1</fullName>
    </submittedName>
</protein>
<name>A0A8H6NGX9_9PEZI</name>
<organism evidence="1 2">
    <name type="scientific">Colletotrichum plurivorum</name>
    <dbReference type="NCBI Taxonomy" id="2175906"/>
    <lineage>
        <taxon>Eukaryota</taxon>
        <taxon>Fungi</taxon>
        <taxon>Dikarya</taxon>
        <taxon>Ascomycota</taxon>
        <taxon>Pezizomycotina</taxon>
        <taxon>Sordariomycetes</taxon>
        <taxon>Hypocreomycetidae</taxon>
        <taxon>Glomerellales</taxon>
        <taxon>Glomerellaceae</taxon>
        <taxon>Colletotrichum</taxon>
        <taxon>Colletotrichum orchidearum species complex</taxon>
    </lineage>
</organism>
<gene>
    <name evidence="1" type="ORF">CPLU01_06289</name>
</gene>
<evidence type="ECO:0000313" key="2">
    <source>
        <dbReference type="Proteomes" id="UP000654918"/>
    </source>
</evidence>
<comment type="caution">
    <text evidence="1">The sequence shown here is derived from an EMBL/GenBank/DDBJ whole genome shotgun (WGS) entry which is preliminary data.</text>
</comment>
<accession>A0A8H6NGX9</accession>
<dbReference type="EMBL" id="WIGO01000072">
    <property type="protein sequence ID" value="KAF6832190.1"/>
    <property type="molecule type" value="Genomic_DNA"/>
</dbReference>
<keyword evidence="2" id="KW-1185">Reference proteome</keyword>
<dbReference type="AlphaFoldDB" id="A0A8H6NGX9"/>
<reference evidence="1" key="1">
    <citation type="journal article" date="2020" name="Phytopathology">
        <title>Genome Sequence Resources of Colletotrichum truncatum, C. plurivorum, C. musicola, and C. sojae: Four Species Pathogenic to Soybean (Glycine max).</title>
        <authorList>
            <person name="Rogerio F."/>
            <person name="Boufleur T.R."/>
            <person name="Ciampi-Guillardi M."/>
            <person name="Sukno S.A."/>
            <person name="Thon M.R."/>
            <person name="Massola Junior N.S."/>
            <person name="Baroncelli R."/>
        </authorList>
    </citation>
    <scope>NUCLEOTIDE SEQUENCE</scope>
    <source>
        <strain evidence="1">LFN00145</strain>
    </source>
</reference>
<evidence type="ECO:0000313" key="1">
    <source>
        <dbReference type="EMBL" id="KAF6832190.1"/>
    </source>
</evidence>
<dbReference type="PANTHER" id="PTHR10622:SF13">
    <property type="entry name" value="NACHT DOMAIN-CONTAINING PROTEIN"/>
    <property type="match status" value="1"/>
</dbReference>